<organism evidence="3 4">
    <name type="scientific">Lacrimispora xylanisolvens</name>
    <dbReference type="NCBI Taxonomy" id="384636"/>
    <lineage>
        <taxon>Bacteria</taxon>
        <taxon>Bacillati</taxon>
        <taxon>Bacillota</taxon>
        <taxon>Clostridia</taxon>
        <taxon>Lachnospirales</taxon>
        <taxon>Lachnospiraceae</taxon>
        <taxon>Lacrimispora</taxon>
    </lineage>
</organism>
<name>A0A2S6HYR1_9FIRM</name>
<evidence type="ECO:0000313" key="3">
    <source>
        <dbReference type="EMBL" id="PPK83282.1"/>
    </source>
</evidence>
<keyword evidence="4" id="KW-1185">Reference proteome</keyword>
<dbReference type="GO" id="GO:0052621">
    <property type="term" value="F:diguanylate cyclase activity"/>
    <property type="evidence" value="ECO:0007669"/>
    <property type="project" value="TreeGrafter"/>
</dbReference>
<dbReference type="RefSeq" id="WP_104433925.1">
    <property type="nucleotide sequence ID" value="NZ_PTJA01000001.1"/>
</dbReference>
<reference evidence="3 4" key="1">
    <citation type="submission" date="2018-02" db="EMBL/GenBank/DDBJ databases">
        <title>Genomic Encyclopedia of Archaeal and Bacterial Type Strains, Phase II (KMG-II): from individual species to whole genera.</title>
        <authorList>
            <person name="Goeker M."/>
        </authorList>
    </citation>
    <scope>NUCLEOTIDE SEQUENCE [LARGE SCALE GENOMIC DNA]</scope>
    <source>
        <strain evidence="3 4">DSM 3808</strain>
    </source>
</reference>
<dbReference type="NCBIfam" id="TIGR00254">
    <property type="entry name" value="GGDEF"/>
    <property type="match status" value="1"/>
</dbReference>
<dbReference type="PROSITE" id="PS00116">
    <property type="entry name" value="DNA_POLYMERASE_B"/>
    <property type="match status" value="1"/>
</dbReference>
<dbReference type="Proteomes" id="UP000237749">
    <property type="component" value="Unassembled WGS sequence"/>
</dbReference>
<dbReference type="SUPFAM" id="SSF55073">
    <property type="entry name" value="Nucleotide cyclase"/>
    <property type="match status" value="1"/>
</dbReference>
<gene>
    <name evidence="3" type="ORF">BXY41_101345</name>
</gene>
<comment type="caution">
    <text evidence="3">The sequence shown here is derived from an EMBL/GenBank/DDBJ whole genome shotgun (WGS) entry which is preliminary data.</text>
</comment>
<dbReference type="PANTHER" id="PTHR45138:SF9">
    <property type="entry name" value="DIGUANYLATE CYCLASE DGCM-RELATED"/>
    <property type="match status" value="1"/>
</dbReference>
<dbReference type="PROSITE" id="PS50887">
    <property type="entry name" value="GGDEF"/>
    <property type="match status" value="1"/>
</dbReference>
<dbReference type="Gene3D" id="3.30.70.270">
    <property type="match status" value="1"/>
</dbReference>
<evidence type="ECO:0000313" key="4">
    <source>
        <dbReference type="Proteomes" id="UP000237749"/>
    </source>
</evidence>
<keyword evidence="1" id="KW-1133">Transmembrane helix</keyword>
<dbReference type="Pfam" id="PF00990">
    <property type="entry name" value="GGDEF"/>
    <property type="match status" value="1"/>
</dbReference>
<dbReference type="CDD" id="cd01949">
    <property type="entry name" value="GGDEF"/>
    <property type="match status" value="1"/>
</dbReference>
<feature type="transmembrane region" description="Helical" evidence="1">
    <location>
        <begin position="295"/>
        <end position="318"/>
    </location>
</feature>
<dbReference type="InterPro" id="IPR043128">
    <property type="entry name" value="Rev_trsase/Diguanyl_cyclase"/>
</dbReference>
<dbReference type="GO" id="GO:0000166">
    <property type="term" value="F:nucleotide binding"/>
    <property type="evidence" value="ECO:0007669"/>
    <property type="project" value="InterPro"/>
</dbReference>
<dbReference type="SMART" id="SM00267">
    <property type="entry name" value="GGDEF"/>
    <property type="match status" value="1"/>
</dbReference>
<dbReference type="InterPro" id="IPR029787">
    <property type="entry name" value="Nucleotide_cyclase"/>
</dbReference>
<feature type="transmembrane region" description="Helical" evidence="1">
    <location>
        <begin position="12"/>
        <end position="31"/>
    </location>
</feature>
<dbReference type="GO" id="GO:0003676">
    <property type="term" value="F:nucleic acid binding"/>
    <property type="evidence" value="ECO:0007669"/>
    <property type="project" value="InterPro"/>
</dbReference>
<dbReference type="AlphaFoldDB" id="A0A2S6HYR1"/>
<dbReference type="OrthoDB" id="9779586at2"/>
<dbReference type="InterPro" id="IPR050469">
    <property type="entry name" value="Diguanylate_Cyclase"/>
</dbReference>
<proteinExistence type="predicted"/>
<dbReference type="EMBL" id="PTJA01000001">
    <property type="protein sequence ID" value="PPK83282.1"/>
    <property type="molecule type" value="Genomic_DNA"/>
</dbReference>
<keyword evidence="1" id="KW-0812">Transmembrane</keyword>
<keyword evidence="1" id="KW-0472">Membrane</keyword>
<dbReference type="PANTHER" id="PTHR45138">
    <property type="entry name" value="REGULATORY COMPONENTS OF SENSORY TRANSDUCTION SYSTEM"/>
    <property type="match status" value="1"/>
</dbReference>
<feature type="domain" description="GGDEF" evidence="2">
    <location>
        <begin position="357"/>
        <end position="490"/>
    </location>
</feature>
<evidence type="ECO:0000256" key="1">
    <source>
        <dbReference type="SAM" id="Phobius"/>
    </source>
</evidence>
<evidence type="ECO:0000259" key="2">
    <source>
        <dbReference type="PROSITE" id="PS50887"/>
    </source>
</evidence>
<accession>A0A2S6HYR1</accession>
<sequence>MKISGKAPNAKILAIILPISTLLILILVTLYKFGVSSNKTAITIVEDEIAATAEGFSSQIYEDLDNMTRMGIAFRDMIVALPMEKSKDALPLIGTLCANSQAYMVVYCDTDGIGVTQNGIKVNVEKDELLHPNAGTAPYYAYIQKDRIMQAEAVVSVIPVVREGTVSNYILMYYSVSRIKRIFHQNKLFDNANFVFSVDHGIVITTDGIEEKPPKGTTIIQLLKDWDLKTDTDQLQMALNSNKKIAAFTSQTYNKYVICTPVGINDWYITIGFDKKLYDNLLTREWGDIKKLIDYLLALIITFVIVLIGTMIIMRIIYNKTNKKLLKQANMDLLTGLYNKMATESKIKEYIKDYPHAGGILFILDIDNFKNINDSRGHAEGDAVLKRVGHHLQEAYGDHHVVGRIGGDEFIIFVKDILLEQEVAEQIKKMKECLQVLTQTEGSVQPCTFSAGACLYPNDAQEFSNLYKAADRALYEAKKNGKNQLKIIQRDEG</sequence>
<dbReference type="InterPro" id="IPR017964">
    <property type="entry name" value="DNA-dir_DNA_pol_B_CS"/>
</dbReference>
<protein>
    <submittedName>
        <fullName evidence="3">Diguanylate cyclase (GGDEF)-like protein</fullName>
    </submittedName>
</protein>
<dbReference type="InterPro" id="IPR000160">
    <property type="entry name" value="GGDEF_dom"/>
</dbReference>